<evidence type="ECO:0000313" key="6">
    <source>
        <dbReference type="Proteomes" id="UP000050795"/>
    </source>
</evidence>
<dbReference type="GO" id="GO:0000049">
    <property type="term" value="F:tRNA binding"/>
    <property type="evidence" value="ECO:0007669"/>
    <property type="project" value="TreeGrafter"/>
</dbReference>
<evidence type="ECO:0000256" key="4">
    <source>
        <dbReference type="SAM" id="MobiDB-lite"/>
    </source>
</evidence>
<dbReference type="InterPro" id="IPR038459">
    <property type="entry name" value="MT_TRM10-typ_sf"/>
</dbReference>
<dbReference type="PANTHER" id="PTHR13563:SF19">
    <property type="entry name" value="TRNA METHYLTRANSFERASE 10 HOMOLOG B"/>
    <property type="match status" value="1"/>
</dbReference>
<keyword evidence="2" id="KW-0808">Transferase</keyword>
<organism evidence="6 7">
    <name type="scientific">Trichobilharzia regenti</name>
    <name type="common">Nasal bird schistosome</name>
    <dbReference type="NCBI Taxonomy" id="157069"/>
    <lineage>
        <taxon>Eukaryota</taxon>
        <taxon>Metazoa</taxon>
        <taxon>Spiralia</taxon>
        <taxon>Lophotrochozoa</taxon>
        <taxon>Platyhelminthes</taxon>
        <taxon>Trematoda</taxon>
        <taxon>Digenea</taxon>
        <taxon>Strigeidida</taxon>
        <taxon>Schistosomatoidea</taxon>
        <taxon>Schistosomatidae</taxon>
        <taxon>Trichobilharzia</taxon>
    </lineage>
</organism>
<reference evidence="6" key="1">
    <citation type="submission" date="2022-06" db="EMBL/GenBank/DDBJ databases">
        <authorList>
            <person name="Berger JAMES D."/>
            <person name="Berger JAMES D."/>
        </authorList>
    </citation>
    <scope>NUCLEOTIDE SEQUENCE [LARGE SCALE GENOMIC DNA]</scope>
</reference>
<dbReference type="PANTHER" id="PTHR13563">
    <property type="entry name" value="TRNA (GUANINE-9-) METHYLTRANSFERASE"/>
    <property type="match status" value="1"/>
</dbReference>
<dbReference type="GO" id="GO:0008168">
    <property type="term" value="F:methyltransferase activity"/>
    <property type="evidence" value="ECO:0007669"/>
    <property type="project" value="UniProtKB-KW"/>
</dbReference>
<name>A0AA85K2C6_TRIRE</name>
<evidence type="ECO:0000259" key="5">
    <source>
        <dbReference type="PROSITE" id="PS51675"/>
    </source>
</evidence>
<proteinExistence type="predicted"/>
<evidence type="ECO:0000256" key="3">
    <source>
        <dbReference type="ARBA" id="ARBA00022691"/>
    </source>
</evidence>
<dbReference type="GO" id="GO:0005654">
    <property type="term" value="C:nucleoplasm"/>
    <property type="evidence" value="ECO:0007669"/>
    <property type="project" value="TreeGrafter"/>
</dbReference>
<evidence type="ECO:0000256" key="2">
    <source>
        <dbReference type="ARBA" id="ARBA00022679"/>
    </source>
</evidence>
<evidence type="ECO:0000313" key="7">
    <source>
        <dbReference type="WBParaSite" id="TREG1_66280.1"/>
    </source>
</evidence>
<dbReference type="Gene3D" id="3.40.1280.30">
    <property type="match status" value="1"/>
</dbReference>
<dbReference type="WBParaSite" id="TREG1_66280.1">
    <property type="protein sequence ID" value="TREG1_66280.1"/>
    <property type="gene ID" value="TREG1_66280"/>
</dbReference>
<dbReference type="InterPro" id="IPR028564">
    <property type="entry name" value="MT_TRM10-typ"/>
</dbReference>
<dbReference type="PROSITE" id="PS51675">
    <property type="entry name" value="SAM_MT_TRM10"/>
    <property type="match status" value="1"/>
</dbReference>
<keyword evidence="6" id="KW-1185">Reference proteome</keyword>
<feature type="region of interest" description="Disordered" evidence="4">
    <location>
        <begin position="1"/>
        <end position="31"/>
    </location>
</feature>
<feature type="domain" description="SAM-dependent MTase TRM10-type" evidence="5">
    <location>
        <begin position="57"/>
        <end position="255"/>
    </location>
</feature>
<protein>
    <recommendedName>
        <fullName evidence="5">SAM-dependent MTase TRM10-type domain-containing protein</fullName>
    </recommendedName>
</protein>
<sequence>MSSEMSKSYQKKLQKILRKREKRKLEKGRRKAALREKTKATVAQNCYHSKKFQKMEISQKLDMALSDGIKVYIDCSYEALMSLKECNKFAQQLCRLYGANKKASTPLSLHLVNFSNSGTLFQACQTKCDGFSKYKIGFHNGTASSITEDDVELVYLSPDAQEPLLSLSRKCAYVLGCLVDEHILKGRSLQEAELQRCRAVRLPIQEFCDQDTSGRKSSPVLAINHVIDIMLAYIANGGDWKAAIEAGMPKRFKVV</sequence>
<dbReference type="Proteomes" id="UP000050795">
    <property type="component" value="Unassembled WGS sequence"/>
</dbReference>
<dbReference type="GO" id="GO:0002939">
    <property type="term" value="P:tRNA N1-guanine methylation"/>
    <property type="evidence" value="ECO:0007669"/>
    <property type="project" value="TreeGrafter"/>
</dbReference>
<keyword evidence="3" id="KW-0949">S-adenosyl-L-methionine</keyword>
<accession>A0AA85K2C6</accession>
<evidence type="ECO:0000256" key="1">
    <source>
        <dbReference type="ARBA" id="ARBA00022603"/>
    </source>
</evidence>
<dbReference type="InterPro" id="IPR007356">
    <property type="entry name" value="tRNA_m1G_MeTrfase_euk"/>
</dbReference>
<feature type="compositionally biased region" description="Basic residues" evidence="4">
    <location>
        <begin position="9"/>
        <end position="31"/>
    </location>
</feature>
<reference evidence="7" key="2">
    <citation type="submission" date="2023-11" db="UniProtKB">
        <authorList>
            <consortium name="WormBaseParasite"/>
        </authorList>
    </citation>
    <scope>IDENTIFICATION</scope>
</reference>
<dbReference type="AlphaFoldDB" id="A0AA85K2C6"/>
<keyword evidence="1" id="KW-0489">Methyltransferase</keyword>